<name>A0A1M4XR94_9FIRM</name>
<sequence length="291" mass="33683">MIIKKIKEKLDQISRIVADLEYIKMAIGRLELANLQNGYSKTKEFKVFSQWGEDGIIQWIIQNIKISREIFIEFGVQNYTESNTRFLLMNNNWSGLVIDGSEENINYIKKDDIYWRYNLKAVQKFITAENINSIFKENGIEGDIGLLSIDIDGNDYWVWEAINCINPDIVICEYNHIWGKEKAVTIEYSPDFVREKVERSCVYWGGSIQAFVHLAKKKGYSLVAGNKNGNNIFFVRNDLLNDVVREKSVEECFVHGKFRDSRNDDGTIAFYSLEEEQAILSKLPVIDVSKC</sequence>
<proteinExistence type="predicted"/>
<organism evidence="1 2">
    <name type="scientific">Schwartzia succinivorans DSM 10502</name>
    <dbReference type="NCBI Taxonomy" id="1123243"/>
    <lineage>
        <taxon>Bacteria</taxon>
        <taxon>Bacillati</taxon>
        <taxon>Bacillota</taxon>
        <taxon>Negativicutes</taxon>
        <taxon>Selenomonadales</taxon>
        <taxon>Selenomonadaceae</taxon>
        <taxon>Schwartzia</taxon>
    </lineage>
</organism>
<dbReference type="EMBL" id="FQUG01000005">
    <property type="protein sequence ID" value="SHE95978.1"/>
    <property type="molecule type" value="Genomic_DNA"/>
</dbReference>
<dbReference type="RefSeq" id="WP_072935664.1">
    <property type="nucleotide sequence ID" value="NZ_FQUG01000005.1"/>
</dbReference>
<dbReference type="AlphaFoldDB" id="A0A1M4XR94"/>
<dbReference type="Proteomes" id="UP000184404">
    <property type="component" value="Unassembled WGS sequence"/>
</dbReference>
<evidence type="ECO:0008006" key="3">
    <source>
        <dbReference type="Google" id="ProtNLM"/>
    </source>
</evidence>
<gene>
    <name evidence="1" type="ORF">SAMN02745190_01576</name>
</gene>
<evidence type="ECO:0000313" key="1">
    <source>
        <dbReference type="EMBL" id="SHE95978.1"/>
    </source>
</evidence>
<accession>A0A1M4XR94</accession>
<dbReference type="STRING" id="1123243.SAMN02745190_01576"/>
<reference evidence="1 2" key="1">
    <citation type="submission" date="2016-11" db="EMBL/GenBank/DDBJ databases">
        <authorList>
            <person name="Jaros S."/>
            <person name="Januszkiewicz K."/>
            <person name="Wedrychowicz H."/>
        </authorList>
    </citation>
    <scope>NUCLEOTIDE SEQUENCE [LARGE SCALE GENOMIC DNA]</scope>
    <source>
        <strain evidence="1 2">DSM 10502</strain>
    </source>
</reference>
<protein>
    <recommendedName>
        <fullName evidence="3">Methyltransferase FkbM domain-containing protein</fullName>
    </recommendedName>
</protein>
<keyword evidence="2" id="KW-1185">Reference proteome</keyword>
<evidence type="ECO:0000313" key="2">
    <source>
        <dbReference type="Proteomes" id="UP000184404"/>
    </source>
</evidence>